<dbReference type="PANTHER" id="PTHR31286:SF165">
    <property type="entry name" value="DUF4283 DOMAIN-CONTAINING PROTEIN"/>
    <property type="match status" value="1"/>
</dbReference>
<dbReference type="PANTHER" id="PTHR31286">
    <property type="entry name" value="GLYCINE-RICH CELL WALL STRUCTURAL PROTEIN 1.8-LIKE"/>
    <property type="match status" value="1"/>
</dbReference>
<proteinExistence type="predicted"/>
<name>A0A6A6LJ88_HEVBR</name>
<organism evidence="1 2">
    <name type="scientific">Hevea brasiliensis</name>
    <name type="common">Para rubber tree</name>
    <name type="synonym">Siphonia brasiliensis</name>
    <dbReference type="NCBI Taxonomy" id="3981"/>
    <lineage>
        <taxon>Eukaryota</taxon>
        <taxon>Viridiplantae</taxon>
        <taxon>Streptophyta</taxon>
        <taxon>Embryophyta</taxon>
        <taxon>Tracheophyta</taxon>
        <taxon>Spermatophyta</taxon>
        <taxon>Magnoliopsida</taxon>
        <taxon>eudicotyledons</taxon>
        <taxon>Gunneridae</taxon>
        <taxon>Pentapetalae</taxon>
        <taxon>rosids</taxon>
        <taxon>fabids</taxon>
        <taxon>Malpighiales</taxon>
        <taxon>Euphorbiaceae</taxon>
        <taxon>Crotonoideae</taxon>
        <taxon>Micrandreae</taxon>
        <taxon>Hevea</taxon>
    </lineage>
</organism>
<comment type="caution">
    <text evidence="1">The sequence shown here is derived from an EMBL/GenBank/DDBJ whole genome shotgun (WGS) entry which is preliminary data.</text>
</comment>
<sequence length="158" mass="17522">MKEHGSGLPRNIEVINQRQSAATLPDSQIVFGRSAVAVFMPESTNGKNIVRIPKAVVEEGIKKWDQCLVGQFLGQSADISTATASMSTIAFAKVCVEISIEDKIMEDISVMDDDGEELLVRVEYLWMPEKCIACREFGHSISTCTRFKNLIGKSDYFL</sequence>
<evidence type="ECO:0008006" key="3">
    <source>
        <dbReference type="Google" id="ProtNLM"/>
    </source>
</evidence>
<dbReference type="InterPro" id="IPR040256">
    <property type="entry name" value="At4g02000-like"/>
</dbReference>
<protein>
    <recommendedName>
        <fullName evidence="3">DUF4283 domain-containing protein</fullName>
    </recommendedName>
</protein>
<dbReference type="EMBL" id="JAAGAX010000010">
    <property type="protein sequence ID" value="KAF2300617.1"/>
    <property type="molecule type" value="Genomic_DNA"/>
</dbReference>
<keyword evidence="2" id="KW-1185">Reference proteome</keyword>
<evidence type="ECO:0000313" key="2">
    <source>
        <dbReference type="Proteomes" id="UP000467840"/>
    </source>
</evidence>
<dbReference type="AlphaFoldDB" id="A0A6A6LJ88"/>
<evidence type="ECO:0000313" key="1">
    <source>
        <dbReference type="EMBL" id="KAF2300617.1"/>
    </source>
</evidence>
<reference evidence="1 2" key="1">
    <citation type="journal article" date="2020" name="Mol. Plant">
        <title>The Chromosome-Based Rubber Tree Genome Provides New Insights into Spurge Genome Evolution and Rubber Biosynthesis.</title>
        <authorList>
            <person name="Liu J."/>
            <person name="Shi C."/>
            <person name="Shi C.C."/>
            <person name="Li W."/>
            <person name="Zhang Q.J."/>
            <person name="Zhang Y."/>
            <person name="Li K."/>
            <person name="Lu H.F."/>
            <person name="Shi C."/>
            <person name="Zhu S.T."/>
            <person name="Xiao Z.Y."/>
            <person name="Nan H."/>
            <person name="Yue Y."/>
            <person name="Zhu X.G."/>
            <person name="Wu Y."/>
            <person name="Hong X.N."/>
            <person name="Fan G.Y."/>
            <person name="Tong Y."/>
            <person name="Zhang D."/>
            <person name="Mao C.L."/>
            <person name="Liu Y.L."/>
            <person name="Hao S.J."/>
            <person name="Liu W.Q."/>
            <person name="Lv M.Q."/>
            <person name="Zhang H.B."/>
            <person name="Liu Y."/>
            <person name="Hu-Tang G.R."/>
            <person name="Wang J.P."/>
            <person name="Wang J.H."/>
            <person name="Sun Y.H."/>
            <person name="Ni S.B."/>
            <person name="Chen W.B."/>
            <person name="Zhang X.C."/>
            <person name="Jiao Y.N."/>
            <person name="Eichler E.E."/>
            <person name="Li G.H."/>
            <person name="Liu X."/>
            <person name="Gao L.Z."/>
        </authorList>
    </citation>
    <scope>NUCLEOTIDE SEQUENCE [LARGE SCALE GENOMIC DNA]</scope>
    <source>
        <strain evidence="2">cv. GT1</strain>
        <tissue evidence="1">Leaf</tissue>
    </source>
</reference>
<gene>
    <name evidence="1" type="ORF">GH714_014527</name>
</gene>
<dbReference type="Proteomes" id="UP000467840">
    <property type="component" value="Chromosome 4"/>
</dbReference>
<accession>A0A6A6LJ88</accession>